<comment type="caution">
    <text evidence="1">The sequence shown here is derived from an EMBL/GenBank/DDBJ whole genome shotgun (WGS) entry which is preliminary data.</text>
</comment>
<sequence length="65" mass="7956">MKRNQKEIIIDIRLILYKDCEEDRLIFNNFQEIKKELGLKNITEITRYCIKQTHKMILTGRKNFL</sequence>
<name>A0A0F9S9N6_9ZZZZ</name>
<protein>
    <submittedName>
        <fullName evidence="1">Uncharacterized protein</fullName>
    </submittedName>
</protein>
<dbReference type="AlphaFoldDB" id="A0A0F9S9N6"/>
<dbReference type="EMBL" id="LAZR01002155">
    <property type="protein sequence ID" value="KKN33726.1"/>
    <property type="molecule type" value="Genomic_DNA"/>
</dbReference>
<proteinExistence type="predicted"/>
<reference evidence="1" key="1">
    <citation type="journal article" date="2015" name="Nature">
        <title>Complex archaea that bridge the gap between prokaryotes and eukaryotes.</title>
        <authorList>
            <person name="Spang A."/>
            <person name="Saw J.H."/>
            <person name="Jorgensen S.L."/>
            <person name="Zaremba-Niedzwiedzka K."/>
            <person name="Martijn J."/>
            <person name="Lind A.E."/>
            <person name="van Eijk R."/>
            <person name="Schleper C."/>
            <person name="Guy L."/>
            <person name="Ettema T.J."/>
        </authorList>
    </citation>
    <scope>NUCLEOTIDE SEQUENCE</scope>
</reference>
<evidence type="ECO:0000313" key="1">
    <source>
        <dbReference type="EMBL" id="KKN33726.1"/>
    </source>
</evidence>
<accession>A0A0F9S9N6</accession>
<organism evidence="1">
    <name type="scientific">marine sediment metagenome</name>
    <dbReference type="NCBI Taxonomy" id="412755"/>
    <lineage>
        <taxon>unclassified sequences</taxon>
        <taxon>metagenomes</taxon>
        <taxon>ecological metagenomes</taxon>
    </lineage>
</organism>
<gene>
    <name evidence="1" type="ORF">LCGC14_0800770</name>
</gene>